<dbReference type="PANTHER" id="PTHR12855:SF10">
    <property type="entry name" value="DNA METHYLTRANSFERASE 1-ASSOCIATED PROTEIN 1"/>
    <property type="match status" value="1"/>
</dbReference>
<dbReference type="AlphaFoldDB" id="A0AAV6MTU2"/>
<dbReference type="GO" id="GO:0000812">
    <property type="term" value="C:Swr1 complex"/>
    <property type="evidence" value="ECO:0007669"/>
    <property type="project" value="TreeGrafter"/>
</dbReference>
<reference evidence="2 3" key="1">
    <citation type="journal article" date="2021" name="Hortic Res">
        <title>The domestication of Cucurbita argyrosperma as revealed by the genome of its wild relative.</title>
        <authorList>
            <person name="Barrera-Redondo J."/>
            <person name="Sanchez-de la Vega G."/>
            <person name="Aguirre-Liguori J.A."/>
            <person name="Castellanos-Morales G."/>
            <person name="Gutierrez-Guerrero Y.T."/>
            <person name="Aguirre-Dugua X."/>
            <person name="Aguirre-Planter E."/>
            <person name="Tenaillon M.I."/>
            <person name="Lira-Saade R."/>
            <person name="Eguiarte L.E."/>
        </authorList>
    </citation>
    <scope>NUCLEOTIDE SEQUENCE [LARGE SCALE GENOMIC DNA]</scope>
    <source>
        <strain evidence="2">JBR-2021</strain>
    </source>
</reference>
<organism evidence="2 3">
    <name type="scientific">Cucurbita argyrosperma subsp. sororia</name>
    <dbReference type="NCBI Taxonomy" id="37648"/>
    <lineage>
        <taxon>Eukaryota</taxon>
        <taxon>Viridiplantae</taxon>
        <taxon>Streptophyta</taxon>
        <taxon>Embryophyta</taxon>
        <taxon>Tracheophyta</taxon>
        <taxon>Spermatophyta</taxon>
        <taxon>Magnoliopsida</taxon>
        <taxon>eudicotyledons</taxon>
        <taxon>Gunneridae</taxon>
        <taxon>Pentapetalae</taxon>
        <taxon>rosids</taxon>
        <taxon>fabids</taxon>
        <taxon>Cucurbitales</taxon>
        <taxon>Cucurbitaceae</taxon>
        <taxon>Cucurbiteae</taxon>
        <taxon>Cucurbita</taxon>
    </lineage>
</organism>
<accession>A0AAV6MTU2</accession>
<keyword evidence="3" id="KW-1185">Reference proteome</keyword>
<feature type="non-terminal residue" evidence="2">
    <location>
        <position position="1"/>
    </location>
</feature>
<evidence type="ECO:0000313" key="3">
    <source>
        <dbReference type="Proteomes" id="UP000685013"/>
    </source>
</evidence>
<dbReference type="GO" id="GO:0000122">
    <property type="term" value="P:negative regulation of transcription by RNA polymerase II"/>
    <property type="evidence" value="ECO:0007669"/>
    <property type="project" value="TreeGrafter"/>
</dbReference>
<sequence>MVCVIIEQGRTGQCPMSKHQFDVIWKSNITFGRTNVRMDLLVTHVLHSRFLLYLDFFSIDPYNVSQEIERKRALSMVLSQTKQQERKDAEVLAEAKKITESRRDERPPTPAAAPSTLVADNASTLASLRMLPVYLRTYALEQMVQAASSSAGLRTIKRVEQTLQDLSLQNKEAEGSSFREGPYNEAPGTPKDRSFIPDSMSSGGERSGKRDQKRNWGDYLKLHHHQLKLKGKKTERKDLICDSPGVFNICKSMMAAYGFSSSYDINYNCNASKRLKLEQVTYAGRHIFITKPKLWCCRSIS</sequence>
<gene>
    <name evidence="2" type="primary">SWC4</name>
    <name evidence="2" type="ORF">SDJN03_18803</name>
</gene>
<dbReference type="GO" id="GO:0006338">
    <property type="term" value="P:chromatin remodeling"/>
    <property type="evidence" value="ECO:0007669"/>
    <property type="project" value="InterPro"/>
</dbReference>
<feature type="region of interest" description="Disordered" evidence="1">
    <location>
        <begin position="167"/>
        <end position="214"/>
    </location>
</feature>
<evidence type="ECO:0000313" key="2">
    <source>
        <dbReference type="EMBL" id="KAG6586070.1"/>
    </source>
</evidence>
<dbReference type="PANTHER" id="PTHR12855">
    <property type="entry name" value="DNA METHYLTRANSFERASE 1-ASSOCIATED PROTEIN 1 FAMILY MEMBER"/>
    <property type="match status" value="1"/>
</dbReference>
<feature type="compositionally biased region" description="Basic and acidic residues" evidence="1">
    <location>
        <begin position="96"/>
        <end position="107"/>
    </location>
</feature>
<dbReference type="InterPro" id="IPR027109">
    <property type="entry name" value="Swc4/Dmap1"/>
</dbReference>
<proteinExistence type="predicted"/>
<dbReference type="EMBL" id="JAGKQH010000012">
    <property type="protein sequence ID" value="KAG6586070.1"/>
    <property type="molecule type" value="Genomic_DNA"/>
</dbReference>
<comment type="caution">
    <text evidence="2">The sequence shown here is derived from an EMBL/GenBank/DDBJ whole genome shotgun (WGS) entry which is preliminary data.</text>
</comment>
<feature type="region of interest" description="Disordered" evidence="1">
    <location>
        <begin position="96"/>
        <end position="115"/>
    </location>
</feature>
<dbReference type="GO" id="GO:0006281">
    <property type="term" value="P:DNA repair"/>
    <property type="evidence" value="ECO:0007669"/>
    <property type="project" value="InterPro"/>
</dbReference>
<dbReference type="Proteomes" id="UP000685013">
    <property type="component" value="Chromosome 12"/>
</dbReference>
<name>A0AAV6MTU2_9ROSI</name>
<dbReference type="GO" id="GO:0003714">
    <property type="term" value="F:transcription corepressor activity"/>
    <property type="evidence" value="ECO:0007669"/>
    <property type="project" value="TreeGrafter"/>
</dbReference>
<evidence type="ECO:0000256" key="1">
    <source>
        <dbReference type="SAM" id="MobiDB-lite"/>
    </source>
</evidence>
<dbReference type="GO" id="GO:0035267">
    <property type="term" value="C:NuA4 histone acetyltransferase complex"/>
    <property type="evidence" value="ECO:0007669"/>
    <property type="project" value="InterPro"/>
</dbReference>
<protein>
    <submittedName>
        <fullName evidence="2">SWR1-complex protein 4</fullName>
    </submittedName>
</protein>